<proteinExistence type="predicted"/>
<accession>A0AAD4NW33</accession>
<reference evidence="3" key="1">
    <citation type="submission" date="2021-07" db="EMBL/GenBank/DDBJ databases">
        <title>Genome Resource of American Ginseng Black Spot Pathogen Alternaria panax.</title>
        <authorList>
            <person name="Qiu C."/>
            <person name="Wang W."/>
            <person name="Liu Z."/>
        </authorList>
    </citation>
    <scope>NUCLEOTIDE SEQUENCE</scope>
    <source>
        <strain evidence="3">BNCC115425</strain>
    </source>
</reference>
<evidence type="ECO:0000313" key="3">
    <source>
        <dbReference type="EMBL" id="KAG9196569.1"/>
    </source>
</evidence>
<protein>
    <recommendedName>
        <fullName evidence="5">DUF4201 domain-containing protein</fullName>
    </recommendedName>
</protein>
<evidence type="ECO:0000313" key="4">
    <source>
        <dbReference type="Proteomes" id="UP001199106"/>
    </source>
</evidence>
<keyword evidence="1" id="KW-0175">Coiled coil</keyword>
<feature type="compositionally biased region" description="Polar residues" evidence="2">
    <location>
        <begin position="78"/>
        <end position="89"/>
    </location>
</feature>
<feature type="coiled-coil region" evidence="1">
    <location>
        <begin position="235"/>
        <end position="313"/>
    </location>
</feature>
<dbReference type="EMBL" id="JAANER010000001">
    <property type="protein sequence ID" value="KAG9196569.1"/>
    <property type="molecule type" value="Genomic_DNA"/>
</dbReference>
<name>A0AAD4NW33_9PLEO</name>
<gene>
    <name evidence="3" type="ORF">G6011_01690</name>
</gene>
<evidence type="ECO:0000256" key="1">
    <source>
        <dbReference type="SAM" id="Coils"/>
    </source>
</evidence>
<comment type="caution">
    <text evidence="3">The sequence shown here is derived from an EMBL/GenBank/DDBJ whole genome shotgun (WGS) entry which is preliminary data.</text>
</comment>
<dbReference type="AlphaFoldDB" id="A0AAD4NW33"/>
<feature type="compositionally biased region" description="Polar residues" evidence="2">
    <location>
        <begin position="43"/>
        <end position="54"/>
    </location>
</feature>
<feature type="coiled-coil region" evidence="1">
    <location>
        <begin position="343"/>
        <end position="395"/>
    </location>
</feature>
<organism evidence="3 4">
    <name type="scientific">Alternaria panax</name>
    <dbReference type="NCBI Taxonomy" id="48097"/>
    <lineage>
        <taxon>Eukaryota</taxon>
        <taxon>Fungi</taxon>
        <taxon>Dikarya</taxon>
        <taxon>Ascomycota</taxon>
        <taxon>Pezizomycotina</taxon>
        <taxon>Dothideomycetes</taxon>
        <taxon>Pleosporomycetidae</taxon>
        <taxon>Pleosporales</taxon>
        <taxon>Pleosporineae</taxon>
        <taxon>Pleosporaceae</taxon>
        <taxon>Alternaria</taxon>
        <taxon>Alternaria sect. Panax</taxon>
    </lineage>
</organism>
<sequence>MNAQHITDFNSDNMDDIIFVRSVEKPRAPKPGGNRLTKRAQPNDISAQAVSPSPTKHAKPSGTSAQAASQAPAFKQKPGSNGFQATTPNAYPKVPQSEQQETEEEESFLVETRKALEQALGKEALKAHEKLLAKEKESTEQYIVDLEAAVKQQYGTPVVHEILIQDQIAILKVRAEGHDESARTEIKLLRESNTKLAEDKATLGHCARLITDENIVLKRQHEGASAEIQILHEHNATLAEENTALMRNVKLLEDEQGTSKAKQQKEAARAEIEKVRNYNTKLIDEKATLVRRIELLSDEHGNLRAEISALTQDLRDQKKLFKQNMYEFDGEMKDVALKSKNFRQKLERRNDKLIKKNTILSRKVVELETDNSTELLDARQRIQELQVQVGKLEQGFRQRGKQLTELSRDSVSKEKIKMQKKAVIEAKNRLQTRMLGMFKNYRDLFRKNAALLDKLVSVADVERLGKERKAYRQEMKLLKGQPLEELYEFKHQV</sequence>
<evidence type="ECO:0000256" key="2">
    <source>
        <dbReference type="SAM" id="MobiDB-lite"/>
    </source>
</evidence>
<keyword evidence="4" id="KW-1185">Reference proteome</keyword>
<evidence type="ECO:0008006" key="5">
    <source>
        <dbReference type="Google" id="ProtNLM"/>
    </source>
</evidence>
<feature type="region of interest" description="Disordered" evidence="2">
    <location>
        <begin position="22"/>
        <end position="108"/>
    </location>
</feature>
<dbReference type="Proteomes" id="UP001199106">
    <property type="component" value="Unassembled WGS sequence"/>
</dbReference>